<reference evidence="2 3" key="1">
    <citation type="submission" date="2020-09" db="EMBL/GenBank/DDBJ databases">
        <title>De no assembly of potato wild relative species, Solanum commersonii.</title>
        <authorList>
            <person name="Cho K."/>
        </authorList>
    </citation>
    <scope>NUCLEOTIDE SEQUENCE [LARGE SCALE GENOMIC DNA]</scope>
    <source>
        <strain evidence="2">LZ3.2</strain>
        <tissue evidence="2">Leaf</tissue>
    </source>
</reference>
<name>A0A9J5ZVQ3_SOLCO</name>
<evidence type="ECO:0000313" key="2">
    <source>
        <dbReference type="EMBL" id="KAG5616007.1"/>
    </source>
</evidence>
<dbReference type="AlphaFoldDB" id="A0A9J5ZVQ3"/>
<sequence length="366" mass="41224">MSNSDSFSKAPLSQVVENPSSFNFSTPTPEESPSVLVCGVVEMVESISPQTVVVPSPVFPFNEALRRNPWQNLMLNLSLREMEVWSLAVSFTISERLFEGDLSEGKNINWSSCIKSLTEVNLCLTKPLDPSVLRMMRKRGIRGRIKMEKQRCARSKYSQISAHELETIKGAPEDASTTKRAGSTEERKRKGKGKLIKAHLKGENKRKVLGSVMEANATQTERIRTKRQKGLLVVEPISTHVPVEDSEDITRYVAKRKRDAEEESLKSKGTQKRGPHPRVQNQSEEEEMTREERIEKIEHQRVLKGRVFDTDIITKFGGGITTTVRDVKICLDEETLGIILGVHVAGIRTIEGCKPIEEFTKLAIKR</sequence>
<dbReference type="Proteomes" id="UP000824120">
    <property type="component" value="Chromosome 3"/>
</dbReference>
<feature type="region of interest" description="Disordered" evidence="1">
    <location>
        <begin position="257"/>
        <end position="291"/>
    </location>
</feature>
<evidence type="ECO:0000313" key="3">
    <source>
        <dbReference type="Proteomes" id="UP000824120"/>
    </source>
</evidence>
<gene>
    <name evidence="2" type="ORF">H5410_015831</name>
</gene>
<dbReference type="EMBL" id="JACXVP010000003">
    <property type="protein sequence ID" value="KAG5616007.1"/>
    <property type="molecule type" value="Genomic_DNA"/>
</dbReference>
<keyword evidence="3" id="KW-1185">Reference proteome</keyword>
<feature type="region of interest" description="Disordered" evidence="1">
    <location>
        <begin position="169"/>
        <end position="195"/>
    </location>
</feature>
<proteinExistence type="predicted"/>
<organism evidence="2 3">
    <name type="scientific">Solanum commersonii</name>
    <name type="common">Commerson's wild potato</name>
    <name type="synonym">Commerson's nightshade</name>
    <dbReference type="NCBI Taxonomy" id="4109"/>
    <lineage>
        <taxon>Eukaryota</taxon>
        <taxon>Viridiplantae</taxon>
        <taxon>Streptophyta</taxon>
        <taxon>Embryophyta</taxon>
        <taxon>Tracheophyta</taxon>
        <taxon>Spermatophyta</taxon>
        <taxon>Magnoliopsida</taxon>
        <taxon>eudicotyledons</taxon>
        <taxon>Gunneridae</taxon>
        <taxon>Pentapetalae</taxon>
        <taxon>asterids</taxon>
        <taxon>lamiids</taxon>
        <taxon>Solanales</taxon>
        <taxon>Solanaceae</taxon>
        <taxon>Solanoideae</taxon>
        <taxon>Solaneae</taxon>
        <taxon>Solanum</taxon>
    </lineage>
</organism>
<comment type="caution">
    <text evidence="2">The sequence shown here is derived from an EMBL/GenBank/DDBJ whole genome shotgun (WGS) entry which is preliminary data.</text>
</comment>
<protein>
    <submittedName>
        <fullName evidence="2">Uncharacterized protein</fullName>
    </submittedName>
</protein>
<evidence type="ECO:0000256" key="1">
    <source>
        <dbReference type="SAM" id="MobiDB-lite"/>
    </source>
</evidence>
<accession>A0A9J5ZVQ3</accession>